<evidence type="ECO:0000256" key="4">
    <source>
        <dbReference type="ARBA" id="ARBA00022737"/>
    </source>
</evidence>
<feature type="domain" description="CCT" evidence="12">
    <location>
        <begin position="353"/>
        <end position="395"/>
    </location>
</feature>
<name>A0A2G5F151_AQUCA</name>
<dbReference type="AlphaFoldDB" id="A0A2G5F151"/>
<keyword evidence="14" id="KW-1185">Reference proteome</keyword>
<evidence type="ECO:0000256" key="9">
    <source>
        <dbReference type="PROSITE-ProRule" id="PRU00357"/>
    </source>
</evidence>
<dbReference type="PANTHER" id="PTHR31717">
    <property type="entry name" value="ZINC FINGER PROTEIN CONSTANS-LIKE 10"/>
    <property type="match status" value="1"/>
</dbReference>
<dbReference type="SMART" id="SM00336">
    <property type="entry name" value="BBOX"/>
    <property type="match status" value="1"/>
</dbReference>
<sequence>MVDSSHSTTPQTQNNELNEEKNTPHQFKQRLCDFCGESKALLYCRADSAKLCFNCDKQVHSTNQLFTKHTRYQLCDFCDSNPSSILCSTENLVLCQNCDWDLHGKSSSSSSSVHDRRSIEGFSGCPSGVELCSIFGIEDVKDKCFMNCGGGYLEESDLYSTPPDVGVDGFSDLLVWETPPIFSIDDLIGSNDSTQSFQAIGVPSLPKNRNTTCGKYKEEILSQLREMVKLENCFIDDGEDLESLLGFQPLVPELNSQPGKVSRSSEHRVEPILFSLNEKNEDKWEKNSCDMAVQVPCPSACLKSYAVTKSSIDLVDDGTDANGDHDSYLQPVIIETPCIVPKVALHKPITQNRDSLISRYKEKKKTRRYDHHIRYESRKARAEGRSRIRGRFAKIEH</sequence>
<evidence type="ECO:0000313" key="14">
    <source>
        <dbReference type="Proteomes" id="UP000230069"/>
    </source>
</evidence>
<dbReference type="InParanoid" id="A0A2G5F151"/>
<evidence type="ECO:0008006" key="15">
    <source>
        <dbReference type="Google" id="ProtNLM"/>
    </source>
</evidence>
<gene>
    <name evidence="13" type="ORF">AQUCO_00300860v1</name>
</gene>
<evidence type="ECO:0000256" key="3">
    <source>
        <dbReference type="ARBA" id="ARBA00022723"/>
    </source>
</evidence>
<dbReference type="CDD" id="cd19821">
    <property type="entry name" value="Bbox1_BBX-like"/>
    <property type="match status" value="1"/>
</dbReference>
<dbReference type="Pfam" id="PF00643">
    <property type="entry name" value="zf-B_box"/>
    <property type="match status" value="1"/>
</dbReference>
<dbReference type="PANTHER" id="PTHR31717:SF58">
    <property type="entry name" value="ZINC FINGER PROTEIN CONSTANS-LIKE 13"/>
    <property type="match status" value="1"/>
</dbReference>
<feature type="compositionally biased region" description="Polar residues" evidence="10">
    <location>
        <begin position="1"/>
        <end position="16"/>
    </location>
</feature>
<protein>
    <recommendedName>
        <fullName evidence="15">CONSTANS-like zinc finger protein</fullName>
    </recommendedName>
</protein>
<evidence type="ECO:0000313" key="13">
    <source>
        <dbReference type="EMBL" id="PIA61627.1"/>
    </source>
</evidence>
<evidence type="ECO:0000256" key="1">
    <source>
        <dbReference type="ARBA" id="ARBA00004123"/>
    </source>
</evidence>
<evidence type="ECO:0000256" key="2">
    <source>
        <dbReference type="ARBA" id="ARBA00010024"/>
    </source>
</evidence>
<dbReference type="Pfam" id="PF06203">
    <property type="entry name" value="CCT"/>
    <property type="match status" value="1"/>
</dbReference>
<evidence type="ECO:0000259" key="11">
    <source>
        <dbReference type="PROSITE" id="PS50119"/>
    </source>
</evidence>
<organism evidence="13 14">
    <name type="scientific">Aquilegia coerulea</name>
    <name type="common">Rocky mountain columbine</name>
    <dbReference type="NCBI Taxonomy" id="218851"/>
    <lineage>
        <taxon>Eukaryota</taxon>
        <taxon>Viridiplantae</taxon>
        <taxon>Streptophyta</taxon>
        <taxon>Embryophyta</taxon>
        <taxon>Tracheophyta</taxon>
        <taxon>Spermatophyta</taxon>
        <taxon>Magnoliopsida</taxon>
        <taxon>Ranunculales</taxon>
        <taxon>Ranunculaceae</taxon>
        <taxon>Thalictroideae</taxon>
        <taxon>Aquilegia</taxon>
    </lineage>
</organism>
<keyword evidence="5 8" id="KW-0863">Zinc-finger</keyword>
<dbReference type="OrthoDB" id="153872at2759"/>
<evidence type="ECO:0000256" key="10">
    <source>
        <dbReference type="SAM" id="MobiDB-lite"/>
    </source>
</evidence>
<dbReference type="PROSITE" id="PS51017">
    <property type="entry name" value="CCT"/>
    <property type="match status" value="1"/>
</dbReference>
<evidence type="ECO:0000256" key="6">
    <source>
        <dbReference type="ARBA" id="ARBA00022833"/>
    </source>
</evidence>
<proteinExistence type="inferred from homology"/>
<dbReference type="FunCoup" id="A0A2G5F151">
    <property type="interactions" value="126"/>
</dbReference>
<dbReference type="InterPro" id="IPR010402">
    <property type="entry name" value="CCT_domain"/>
</dbReference>
<dbReference type="GO" id="GO:0005634">
    <property type="term" value="C:nucleus"/>
    <property type="evidence" value="ECO:0007669"/>
    <property type="project" value="UniProtKB-SubCell"/>
</dbReference>
<feature type="domain" description="B box-type" evidence="11">
    <location>
        <begin position="27"/>
        <end position="74"/>
    </location>
</feature>
<keyword evidence="3" id="KW-0479">Metal-binding</keyword>
<dbReference type="EMBL" id="KZ305020">
    <property type="protein sequence ID" value="PIA61627.1"/>
    <property type="molecule type" value="Genomic_DNA"/>
</dbReference>
<keyword evidence="6" id="KW-0862">Zinc</keyword>
<comment type="similarity">
    <text evidence="2">Belongs to the CONSTANS family.</text>
</comment>
<dbReference type="InterPro" id="IPR000315">
    <property type="entry name" value="Znf_B-box"/>
</dbReference>
<comment type="subcellular location">
    <subcellularLocation>
        <location evidence="1 9">Nucleus</location>
    </subcellularLocation>
</comment>
<evidence type="ECO:0000259" key="12">
    <source>
        <dbReference type="PROSITE" id="PS51017"/>
    </source>
</evidence>
<dbReference type="InterPro" id="IPR049808">
    <property type="entry name" value="CONSTANS-like_Bbox1"/>
</dbReference>
<accession>A0A2G5F151</accession>
<feature type="region of interest" description="Disordered" evidence="10">
    <location>
        <begin position="1"/>
        <end position="22"/>
    </location>
</feature>
<dbReference type="Proteomes" id="UP000230069">
    <property type="component" value="Unassembled WGS sequence"/>
</dbReference>
<dbReference type="GO" id="GO:0008270">
    <property type="term" value="F:zinc ion binding"/>
    <property type="evidence" value="ECO:0007669"/>
    <property type="project" value="UniProtKB-KW"/>
</dbReference>
<dbReference type="PROSITE" id="PS50119">
    <property type="entry name" value="ZF_BBOX"/>
    <property type="match status" value="1"/>
</dbReference>
<evidence type="ECO:0000256" key="5">
    <source>
        <dbReference type="ARBA" id="ARBA00022771"/>
    </source>
</evidence>
<keyword evidence="7 9" id="KW-0539">Nucleus</keyword>
<dbReference type="GO" id="GO:0006355">
    <property type="term" value="P:regulation of DNA-templated transcription"/>
    <property type="evidence" value="ECO:0007669"/>
    <property type="project" value="UniProtKB-ARBA"/>
</dbReference>
<evidence type="ECO:0000256" key="8">
    <source>
        <dbReference type="PROSITE-ProRule" id="PRU00024"/>
    </source>
</evidence>
<evidence type="ECO:0000256" key="7">
    <source>
        <dbReference type="ARBA" id="ARBA00023242"/>
    </source>
</evidence>
<reference evidence="13 14" key="1">
    <citation type="submission" date="2017-09" db="EMBL/GenBank/DDBJ databases">
        <title>WGS assembly of Aquilegia coerulea Goldsmith.</title>
        <authorList>
            <person name="Hodges S."/>
            <person name="Kramer E."/>
            <person name="Nordborg M."/>
            <person name="Tomkins J."/>
            <person name="Borevitz J."/>
            <person name="Derieg N."/>
            <person name="Yan J."/>
            <person name="Mihaltcheva S."/>
            <person name="Hayes R.D."/>
            <person name="Rokhsar D."/>
        </authorList>
    </citation>
    <scope>NUCLEOTIDE SEQUENCE [LARGE SCALE GENOMIC DNA]</scope>
    <source>
        <strain evidence="14">cv. Goldsmith</strain>
    </source>
</reference>
<keyword evidence="4" id="KW-0677">Repeat</keyword>